<protein>
    <submittedName>
        <fullName evidence="1">Uncharacterized protein</fullName>
    </submittedName>
</protein>
<evidence type="ECO:0000313" key="2">
    <source>
        <dbReference type="Proteomes" id="UP001065298"/>
    </source>
</evidence>
<sequence>MEALAAVALAGNVLQFVEFVGRLFRDASKIYASASGLTSDDLHIQDICSKFDTFSAQLEVTPSGPHAPLDKDLQACVAACKKDCDGLLSIVRMLADKKGKTRKCWKSFSAALSHKLKVGEIEGLKGRIQDHQNLISLQLSKMLNQRVRVMSNEVSQLQSTITDWTMRTAAWFDRLLDTHKSLGQQIETLSQQIKTPNRQENTPQDAIESICSGLRGLSLDTQDYRQTMNILRSLDYEERPKRHSNIPEAHQTTFAWGVQQDNMGESQGSGSFRRWLSGHSNLFWVSGKPGSGKSTFMKFVADNEKTEECLRQWAGHGQLVLAKHFFTIYGTTIQRSLEGLLRSLLHNILDGEPKLMQKLLPTRWTSKSVQSHWTHSELESTMRAVANMDLSVHMCFFIDGLDEYACDHLEICQTLEELSKSPFIKVCVSSRPWNVFEDAFGSPRESKLYMHELTHGDILRYTQVRLQEHPRWGFFSSGSNAAASQFLINEVVDKSMGVFLWVFLVTDLLREGLSNGDSFSDLKRRVSSYPNDLEEFFKHILDSVDPFYHEKMAGTLMIARDAGKPLATEMFMFHDHEYDDEDYALRDPTDDQTLNFADCEQKSSLVPRRINGRCKGLLEWQNGRMVFLHRTVFDFLQTDEMAKFLREKAKANFCSYLSLLRARLAWFKRTVFTQEPPLTVYRDLMNNVPDLIEKAPGFAHSLREAARYARLASDEGGNTEVAVAALLDNAELGIGKMVKTFQIQVDSESTAVGVYRLLLLERGIDGYLDNKLSMPGYLDNPYTDRHHSPLSFVLEMVPISPPSASSIDTKINPRLLETLLKGGHDPNKAYGDDTFWTRFVEFYTCELCTLSRREMPGIALETGTLEMLLRHGADPTALIPLSLKGKYKVPFWLHLLLTVRYISLRHRPAFERIWDLTLDRVPALSQAQFRKKVCSWVKGREQEKWTSHSLWDAMPYGIPAQELLEQSRPQDDTFLLRLLAKVLDGLRDNLAAFEQCQGWFAQCLCVDPHQLMQRLPCRLQEINFKRRLAEEDEEGGSRAIKARRLV</sequence>
<evidence type="ECO:0000313" key="1">
    <source>
        <dbReference type="EMBL" id="KAI8657419.1"/>
    </source>
</evidence>
<keyword evidence="2" id="KW-1185">Reference proteome</keyword>
<gene>
    <name evidence="1" type="ORF">NCS57_01120000</name>
</gene>
<accession>A0ACC0QMU4</accession>
<comment type="caution">
    <text evidence="1">The sequence shown here is derived from an EMBL/GenBank/DDBJ whole genome shotgun (WGS) entry which is preliminary data.</text>
</comment>
<name>A0ACC0QMU4_9HYPO</name>
<reference evidence="1" key="1">
    <citation type="submission" date="2022-06" db="EMBL/GenBank/DDBJ databases">
        <title>Fusarium solani species complex genomes reveal bases of compartmentalisation and animal pathogenesis.</title>
        <authorList>
            <person name="Tsai I.J."/>
        </authorList>
    </citation>
    <scope>NUCLEOTIDE SEQUENCE</scope>
    <source>
        <strain evidence="1">Fu6.1</strain>
    </source>
</reference>
<dbReference type="Proteomes" id="UP001065298">
    <property type="component" value="Chromosome 9"/>
</dbReference>
<organism evidence="1 2">
    <name type="scientific">Fusarium keratoplasticum</name>
    <dbReference type="NCBI Taxonomy" id="1328300"/>
    <lineage>
        <taxon>Eukaryota</taxon>
        <taxon>Fungi</taxon>
        <taxon>Dikarya</taxon>
        <taxon>Ascomycota</taxon>
        <taxon>Pezizomycotina</taxon>
        <taxon>Sordariomycetes</taxon>
        <taxon>Hypocreomycetidae</taxon>
        <taxon>Hypocreales</taxon>
        <taxon>Nectriaceae</taxon>
        <taxon>Fusarium</taxon>
        <taxon>Fusarium solani species complex</taxon>
    </lineage>
</organism>
<proteinExistence type="predicted"/>
<dbReference type="EMBL" id="CM046511">
    <property type="protein sequence ID" value="KAI8657419.1"/>
    <property type="molecule type" value="Genomic_DNA"/>
</dbReference>